<gene>
    <name evidence="2" type="ORF">JGS22_015690</name>
</gene>
<dbReference type="SUPFAM" id="SSF55729">
    <property type="entry name" value="Acyl-CoA N-acyltransferases (Nat)"/>
    <property type="match status" value="1"/>
</dbReference>
<evidence type="ECO:0000313" key="2">
    <source>
        <dbReference type="EMBL" id="MBU7599012.1"/>
    </source>
</evidence>
<dbReference type="GO" id="GO:0016747">
    <property type="term" value="F:acyltransferase activity, transferring groups other than amino-acyl groups"/>
    <property type="evidence" value="ECO:0007669"/>
    <property type="project" value="InterPro"/>
</dbReference>
<keyword evidence="2" id="KW-0012">Acyltransferase</keyword>
<accession>A0A949JFE1</accession>
<dbReference type="Proteomes" id="UP000694501">
    <property type="component" value="Unassembled WGS sequence"/>
</dbReference>
<dbReference type="InterPro" id="IPR000182">
    <property type="entry name" value="GNAT_dom"/>
</dbReference>
<dbReference type="AlphaFoldDB" id="A0A949JFE1"/>
<dbReference type="InterPro" id="IPR016181">
    <property type="entry name" value="Acyl_CoA_acyltransferase"/>
</dbReference>
<proteinExistence type="predicted"/>
<feature type="domain" description="N-acetyltransferase" evidence="1">
    <location>
        <begin position="9"/>
        <end position="179"/>
    </location>
</feature>
<dbReference type="Pfam" id="PF13302">
    <property type="entry name" value="Acetyltransf_3"/>
    <property type="match status" value="1"/>
</dbReference>
<dbReference type="PROSITE" id="PS51186">
    <property type="entry name" value="GNAT"/>
    <property type="match status" value="1"/>
</dbReference>
<dbReference type="PANTHER" id="PTHR39173:SF1">
    <property type="entry name" value="ACETYLTRANSFERASE"/>
    <property type="match status" value="1"/>
</dbReference>
<protein>
    <submittedName>
        <fullName evidence="2">GNAT family N-acetyltransferase</fullName>
        <ecNumber evidence="2">2.3.1.-</ecNumber>
    </submittedName>
</protein>
<evidence type="ECO:0000259" key="1">
    <source>
        <dbReference type="PROSITE" id="PS51186"/>
    </source>
</evidence>
<keyword evidence="3" id="KW-1185">Reference proteome</keyword>
<comment type="caution">
    <text evidence="2">The sequence shown here is derived from an EMBL/GenBank/DDBJ whole genome shotgun (WGS) entry which is preliminary data.</text>
</comment>
<reference evidence="2" key="1">
    <citation type="submission" date="2021-06" db="EMBL/GenBank/DDBJ databases">
        <title>Sequencing of actinobacteria type strains.</title>
        <authorList>
            <person name="Nguyen G.-S."/>
            <person name="Wentzel A."/>
        </authorList>
    </citation>
    <scope>NUCLEOTIDE SEQUENCE</scope>
    <source>
        <strain evidence="2">P38-E01</strain>
    </source>
</reference>
<dbReference type="EMBL" id="JAELVF020000001">
    <property type="protein sequence ID" value="MBU7599012.1"/>
    <property type="molecule type" value="Genomic_DNA"/>
</dbReference>
<dbReference type="EC" id="2.3.1.-" evidence="2"/>
<dbReference type="Gene3D" id="3.40.630.30">
    <property type="match status" value="1"/>
</dbReference>
<evidence type="ECO:0000313" key="3">
    <source>
        <dbReference type="Proteomes" id="UP000694501"/>
    </source>
</evidence>
<keyword evidence="2" id="KW-0808">Transferase</keyword>
<dbReference type="CDD" id="cd04301">
    <property type="entry name" value="NAT_SF"/>
    <property type="match status" value="1"/>
</dbReference>
<dbReference type="PANTHER" id="PTHR39173">
    <property type="entry name" value="ACETYLTRANSFERASE"/>
    <property type="match status" value="1"/>
</dbReference>
<name>A0A949JFE1_9ACTN</name>
<dbReference type="RefSeq" id="WP_211038522.1">
    <property type="nucleotide sequence ID" value="NZ_JAELVF020000001.1"/>
</dbReference>
<sequence length="180" mass="20232">MPQLTRPTVEVRDSFLGAMDEFREEAGDWFGGNSMIAEEVRVYGGCWTSPEGFAEYVADVRAAAENDRRPANWVAATVLWYVDGTRWLGRIALRHEYTRHLLEQGGLIGYEVRPTARRRGHATAMLRDALPFAAERGFDRVLITCDADNVASRKVIESCGGALEDRRGKKLRYWVPTAPA</sequence>
<organism evidence="2 3">
    <name type="scientific">Streptomyces tardus</name>
    <dbReference type="NCBI Taxonomy" id="2780544"/>
    <lineage>
        <taxon>Bacteria</taxon>
        <taxon>Bacillati</taxon>
        <taxon>Actinomycetota</taxon>
        <taxon>Actinomycetes</taxon>
        <taxon>Kitasatosporales</taxon>
        <taxon>Streptomycetaceae</taxon>
        <taxon>Streptomyces</taxon>
    </lineage>
</organism>